<keyword evidence="3" id="KW-1133">Transmembrane helix</keyword>
<comment type="caution">
    <text evidence="5">The sequence shown here is derived from an EMBL/GenBank/DDBJ whole genome shotgun (WGS) entry which is preliminary data.</text>
</comment>
<feature type="domain" description="Poly(A) polymerase nucleotidyltransferase" evidence="4">
    <location>
        <begin position="228"/>
        <end position="282"/>
    </location>
</feature>
<dbReference type="SUPFAM" id="SSF81301">
    <property type="entry name" value="Nucleotidyltransferase"/>
    <property type="match status" value="1"/>
</dbReference>
<reference evidence="5 6" key="1">
    <citation type="journal article" date="2018" name="Proc. Natl. Acad. Sci. U.S.A.">
        <title>Draft genome sequence of Camellia sinensis var. sinensis provides insights into the evolution of the tea genome and tea quality.</title>
        <authorList>
            <person name="Wei C."/>
            <person name="Yang H."/>
            <person name="Wang S."/>
            <person name="Zhao J."/>
            <person name="Liu C."/>
            <person name="Gao L."/>
            <person name="Xia E."/>
            <person name="Lu Y."/>
            <person name="Tai Y."/>
            <person name="She G."/>
            <person name="Sun J."/>
            <person name="Cao H."/>
            <person name="Tong W."/>
            <person name="Gao Q."/>
            <person name="Li Y."/>
            <person name="Deng W."/>
            <person name="Jiang X."/>
            <person name="Wang W."/>
            <person name="Chen Q."/>
            <person name="Zhang S."/>
            <person name="Li H."/>
            <person name="Wu J."/>
            <person name="Wang P."/>
            <person name="Li P."/>
            <person name="Shi C."/>
            <person name="Zheng F."/>
            <person name="Jian J."/>
            <person name="Huang B."/>
            <person name="Shan D."/>
            <person name="Shi M."/>
            <person name="Fang C."/>
            <person name="Yue Y."/>
            <person name="Li F."/>
            <person name="Li D."/>
            <person name="Wei S."/>
            <person name="Han B."/>
            <person name="Jiang C."/>
            <person name="Yin Y."/>
            <person name="Xia T."/>
            <person name="Zhang Z."/>
            <person name="Bennetzen J.L."/>
            <person name="Zhao S."/>
            <person name="Wan X."/>
        </authorList>
    </citation>
    <scope>NUCLEOTIDE SEQUENCE [LARGE SCALE GENOMIC DNA]</scope>
    <source>
        <strain evidence="6">cv. Shuchazao</strain>
        <tissue evidence="5">Leaf</tissue>
    </source>
</reference>
<dbReference type="Gene3D" id="3.30.460.10">
    <property type="entry name" value="Beta Polymerase, domain 2"/>
    <property type="match status" value="1"/>
</dbReference>
<dbReference type="InterPro" id="IPR043519">
    <property type="entry name" value="NT_sf"/>
</dbReference>
<dbReference type="InterPro" id="IPR048840">
    <property type="entry name" value="PolA_pol_NTPase"/>
</dbReference>
<keyword evidence="3" id="KW-0812">Transmembrane</keyword>
<keyword evidence="1" id="KW-0732">Signal</keyword>
<dbReference type="PANTHER" id="PTHR33184:SF61">
    <property type="entry name" value="TPD1 PROTEIN HOMOLOG 1"/>
    <property type="match status" value="1"/>
</dbReference>
<feature type="compositionally biased region" description="Polar residues" evidence="2">
    <location>
        <begin position="590"/>
        <end position="602"/>
    </location>
</feature>
<keyword evidence="6" id="KW-1185">Reference proteome</keyword>
<name>A0A4S4ED31_CAMSN</name>
<dbReference type="PANTHER" id="PTHR33184">
    <property type="entry name" value="PROTEIN TAPETUM DETERMINANT 1-LIKE-RELATED"/>
    <property type="match status" value="1"/>
</dbReference>
<dbReference type="EMBL" id="SDRB02005696">
    <property type="protein sequence ID" value="THG13764.1"/>
    <property type="molecule type" value="Genomic_DNA"/>
</dbReference>
<dbReference type="Proteomes" id="UP000306102">
    <property type="component" value="Unassembled WGS sequence"/>
</dbReference>
<evidence type="ECO:0000259" key="4">
    <source>
        <dbReference type="Pfam" id="PF20750"/>
    </source>
</evidence>
<evidence type="ECO:0000313" key="5">
    <source>
        <dbReference type="EMBL" id="THG13764.1"/>
    </source>
</evidence>
<feature type="compositionally biased region" description="Pro residues" evidence="2">
    <location>
        <begin position="603"/>
        <end position="612"/>
    </location>
</feature>
<organism evidence="5 6">
    <name type="scientific">Camellia sinensis var. sinensis</name>
    <name type="common">China tea</name>
    <dbReference type="NCBI Taxonomy" id="542762"/>
    <lineage>
        <taxon>Eukaryota</taxon>
        <taxon>Viridiplantae</taxon>
        <taxon>Streptophyta</taxon>
        <taxon>Embryophyta</taxon>
        <taxon>Tracheophyta</taxon>
        <taxon>Spermatophyta</taxon>
        <taxon>Magnoliopsida</taxon>
        <taxon>eudicotyledons</taxon>
        <taxon>Gunneridae</taxon>
        <taxon>Pentapetalae</taxon>
        <taxon>asterids</taxon>
        <taxon>Ericales</taxon>
        <taxon>Theaceae</taxon>
        <taxon>Camellia</taxon>
    </lineage>
</organism>
<feature type="transmembrane region" description="Helical" evidence="3">
    <location>
        <begin position="459"/>
        <end position="483"/>
    </location>
</feature>
<protein>
    <recommendedName>
        <fullName evidence="4">Poly(A) polymerase nucleotidyltransferase domain-containing protein</fullName>
    </recommendedName>
</protein>
<feature type="region of interest" description="Disordered" evidence="2">
    <location>
        <begin position="759"/>
        <end position="780"/>
    </location>
</feature>
<dbReference type="SUPFAM" id="SSF81631">
    <property type="entry name" value="PAP/OAS1 substrate-binding domain"/>
    <property type="match status" value="1"/>
</dbReference>
<proteinExistence type="predicted"/>
<dbReference type="AlphaFoldDB" id="A0A4S4ED31"/>
<accession>A0A4S4ED31</accession>
<gene>
    <name evidence="5" type="ORF">TEA_022810</name>
</gene>
<dbReference type="Pfam" id="PF24068">
    <property type="entry name" value="TPD1_C"/>
    <property type="match status" value="1"/>
</dbReference>
<evidence type="ECO:0000256" key="1">
    <source>
        <dbReference type="ARBA" id="ARBA00022729"/>
    </source>
</evidence>
<feature type="transmembrane region" description="Helical" evidence="3">
    <location>
        <begin position="202"/>
        <end position="227"/>
    </location>
</feature>
<dbReference type="Pfam" id="PF20750">
    <property type="entry name" value="PAP_NTPase"/>
    <property type="match status" value="1"/>
</dbReference>
<dbReference type="Gene3D" id="1.10.1410.10">
    <property type="match status" value="1"/>
</dbReference>
<evidence type="ECO:0000256" key="3">
    <source>
        <dbReference type="SAM" id="Phobius"/>
    </source>
</evidence>
<keyword evidence="3" id="KW-0472">Membrane</keyword>
<evidence type="ECO:0000256" key="2">
    <source>
        <dbReference type="SAM" id="MobiDB-lite"/>
    </source>
</evidence>
<dbReference type="InterPro" id="IPR040361">
    <property type="entry name" value="TPD1"/>
</dbReference>
<dbReference type="GO" id="GO:0001709">
    <property type="term" value="P:cell fate determination"/>
    <property type="evidence" value="ECO:0007669"/>
    <property type="project" value="TreeGrafter"/>
</dbReference>
<sequence>MAMAICRGGGGGGDLRQWPLPSEAVAVVCDHVKWGEVSFVGIHGSSEMTGGDAAGFQEMVFSKQNYTAFARKLLTMTMADDNGDDDGNPMNRVGATCSKDDIAIFQGPTAPLPNGIPTYTVQVMNVCVSGCSVSNIHLSCGWFSSAELINPQLFKRICYDDCLVNNGEALGPGESLSFQYANSFSYPLSKFSLLGSDTTDGGLLYILSIIQIQILMLYVLALASLLWQRIFVVVLHNMLTSKSEVSEVHCVKDAKVPLMRVKLDGISIDLPYAQLKVMFIPELSVMHVEPNLSKQSVPTVVSAYTQGSHNVDILNPFFLRNIDETSWRSLFGVHANKCILRLLPNMKVSSMLSMGSYVILQDGMVPMTISASEIQSLMPIRLPCRPHGYCHSNITKSTFYRIRTEFHRGHALTKDILRPDSGIHLFRRSMLLSKKDTKTYLFQSISLISKMRYHIQFGLLYMLPSARILLLSLTVVPAISIVVRQFGRFLRELPHSTQSAAAVAASIAEGQSFGGTNDSQKSVFDLVDFAGDLTVEEDTNRIIPYPPHVKVTTNSPEKEDYTKLANKVPVGHPPHVSNPQPKNSWVKKQAYSTTQKHATSSSTPPPVPPPEPILNLAADTADTSIPTPTLLANLTAPLFVTSTTVNPFAALVNLPDVDISSLNSNPSITASNLLPLLSLSPNNSIPPQPAKNCTAADFTTSNTPNTHHFSTHPLQTLQPRTHPTLTIFLPIPLHPCSLTLYTLKHPQISFFMARPHKRLHRNPRPSRHQPSPSAPETTIPFRFHNLPNQTYLGWFMNT</sequence>
<evidence type="ECO:0000313" key="6">
    <source>
        <dbReference type="Proteomes" id="UP000306102"/>
    </source>
</evidence>
<feature type="region of interest" description="Disordered" evidence="2">
    <location>
        <begin position="567"/>
        <end position="614"/>
    </location>
</feature>